<evidence type="ECO:0000256" key="1">
    <source>
        <dbReference type="SAM" id="Phobius"/>
    </source>
</evidence>
<proteinExistence type="predicted"/>
<keyword evidence="1" id="KW-0812">Transmembrane</keyword>
<feature type="transmembrane region" description="Helical" evidence="1">
    <location>
        <begin position="67"/>
        <end position="87"/>
    </location>
</feature>
<accession>A0ABT0MH41</accession>
<feature type="transmembrane region" description="Helical" evidence="1">
    <location>
        <begin position="139"/>
        <end position="157"/>
    </location>
</feature>
<organism evidence="3 4">
    <name type="scientific">Luteimonas galliterrae</name>
    <dbReference type="NCBI Taxonomy" id="2940486"/>
    <lineage>
        <taxon>Bacteria</taxon>
        <taxon>Pseudomonadati</taxon>
        <taxon>Pseudomonadota</taxon>
        <taxon>Gammaproteobacteria</taxon>
        <taxon>Lysobacterales</taxon>
        <taxon>Lysobacteraceae</taxon>
        <taxon>Luteimonas</taxon>
    </lineage>
</organism>
<protein>
    <recommendedName>
        <fullName evidence="2">DUF6644 domain-containing protein</fullName>
    </recommendedName>
</protein>
<evidence type="ECO:0000259" key="2">
    <source>
        <dbReference type="Pfam" id="PF20349"/>
    </source>
</evidence>
<dbReference type="Proteomes" id="UP001431217">
    <property type="component" value="Unassembled WGS sequence"/>
</dbReference>
<keyword evidence="1" id="KW-1133">Transmembrane helix</keyword>
<name>A0ABT0MH41_9GAMM</name>
<comment type="caution">
    <text evidence="3">The sequence shown here is derived from an EMBL/GenBank/DDBJ whole genome shotgun (WGS) entry which is preliminary data.</text>
</comment>
<keyword evidence="4" id="KW-1185">Reference proteome</keyword>
<dbReference type="Pfam" id="PF20349">
    <property type="entry name" value="DUF6644"/>
    <property type="match status" value="1"/>
</dbReference>
<dbReference type="EMBL" id="JAMBEP010000001">
    <property type="protein sequence ID" value="MCL1634192.1"/>
    <property type="molecule type" value="Genomic_DNA"/>
</dbReference>
<reference evidence="3 4" key="1">
    <citation type="submission" date="2022-05" db="EMBL/GenBank/DDBJ databases">
        <title>Luteimonas sp. SX5, whole genome shotgun sequencing project.</title>
        <authorList>
            <person name="Zhao G."/>
            <person name="Shen L."/>
        </authorList>
    </citation>
    <scope>NUCLEOTIDE SEQUENCE [LARGE SCALE GENOMIC DNA]</scope>
    <source>
        <strain evidence="3 4">SX5</strain>
    </source>
</reference>
<evidence type="ECO:0000313" key="4">
    <source>
        <dbReference type="Proteomes" id="UP001431217"/>
    </source>
</evidence>
<gene>
    <name evidence="3" type="ORF">M2650_06045</name>
</gene>
<feature type="transmembrane region" description="Helical" evidence="1">
    <location>
        <begin position="26"/>
        <end position="47"/>
    </location>
</feature>
<dbReference type="InterPro" id="IPR046586">
    <property type="entry name" value="DUF6644"/>
</dbReference>
<feature type="domain" description="DUF6644" evidence="2">
    <location>
        <begin position="22"/>
        <end position="158"/>
    </location>
</feature>
<evidence type="ECO:0000313" key="3">
    <source>
        <dbReference type="EMBL" id="MCL1634192.1"/>
    </source>
</evidence>
<dbReference type="RefSeq" id="WP_249472474.1">
    <property type="nucleotide sequence ID" value="NZ_JAMBEP010000001.1"/>
</dbReference>
<sequence>MEPAGWLAALEASAFAAWMRGAGSAYAVANLVHLLGLTLLLGSMLMLDLRLLGLGRRLPLPEVSRLLTPFAGVGLALQAGSGFALFAADAVPLSGNGAFRIKLAAIALALANAVLFRIRWSDSLVSWDVSPPLAGRIQAALSLALWLSVAAAGRLIAYT</sequence>
<feature type="transmembrane region" description="Helical" evidence="1">
    <location>
        <begin position="99"/>
        <end position="118"/>
    </location>
</feature>
<keyword evidence="1" id="KW-0472">Membrane</keyword>